<evidence type="ECO:0008006" key="8">
    <source>
        <dbReference type="Google" id="ProtNLM"/>
    </source>
</evidence>
<keyword evidence="3" id="KW-0812">Transmembrane</keyword>
<evidence type="ECO:0000259" key="5">
    <source>
        <dbReference type="Pfam" id="PF03717"/>
    </source>
</evidence>
<feature type="transmembrane region" description="Helical" evidence="3">
    <location>
        <begin position="12"/>
        <end position="31"/>
    </location>
</feature>
<dbReference type="EMBL" id="PEZW01000009">
    <property type="protein sequence ID" value="PIS07886.1"/>
    <property type="molecule type" value="Genomic_DNA"/>
</dbReference>
<dbReference type="GO" id="GO:0071555">
    <property type="term" value="P:cell wall organization"/>
    <property type="evidence" value="ECO:0007669"/>
    <property type="project" value="TreeGrafter"/>
</dbReference>
<dbReference type="InterPro" id="IPR005311">
    <property type="entry name" value="PBP_dimer"/>
</dbReference>
<accession>A0A2H0W724</accession>
<comment type="subcellular location">
    <subcellularLocation>
        <location evidence="1">Membrane</location>
    </subcellularLocation>
</comment>
<dbReference type="Gene3D" id="3.30.450.330">
    <property type="match status" value="1"/>
</dbReference>
<keyword evidence="2 3" id="KW-0472">Membrane</keyword>
<dbReference type="PANTHER" id="PTHR30627">
    <property type="entry name" value="PEPTIDOGLYCAN D,D-TRANSPEPTIDASE"/>
    <property type="match status" value="1"/>
</dbReference>
<dbReference type="PANTHER" id="PTHR30627:SF1">
    <property type="entry name" value="PEPTIDOGLYCAN D,D-TRANSPEPTIDASE FTSI"/>
    <property type="match status" value="1"/>
</dbReference>
<dbReference type="GO" id="GO:0008658">
    <property type="term" value="F:penicillin binding"/>
    <property type="evidence" value="ECO:0007669"/>
    <property type="project" value="InterPro"/>
</dbReference>
<protein>
    <recommendedName>
        <fullName evidence="8">Penicillin-binding protein 2</fullName>
    </recommendedName>
</protein>
<dbReference type="InterPro" id="IPR050515">
    <property type="entry name" value="Beta-lactam/transpept"/>
</dbReference>
<evidence type="ECO:0000256" key="2">
    <source>
        <dbReference type="ARBA" id="ARBA00023136"/>
    </source>
</evidence>
<evidence type="ECO:0000313" key="7">
    <source>
        <dbReference type="Proteomes" id="UP000231382"/>
    </source>
</evidence>
<dbReference type="SUPFAM" id="SSF56519">
    <property type="entry name" value="Penicillin binding protein dimerisation domain"/>
    <property type="match status" value="1"/>
</dbReference>
<evidence type="ECO:0000256" key="1">
    <source>
        <dbReference type="ARBA" id="ARBA00004370"/>
    </source>
</evidence>
<keyword evidence="3" id="KW-1133">Transmembrane helix</keyword>
<evidence type="ECO:0000256" key="3">
    <source>
        <dbReference type="SAM" id="Phobius"/>
    </source>
</evidence>
<proteinExistence type="predicted"/>
<dbReference type="Gene3D" id="3.40.710.10">
    <property type="entry name" value="DD-peptidase/beta-lactamase superfamily"/>
    <property type="match status" value="1"/>
</dbReference>
<name>A0A2H0W724_9BACT</name>
<sequence>MDTYQKTIGSRLMLSGFMMIALSFILIYRMAGIGVIQHGHYLALAQNQQRFEETETASRGKILVHDSVSDPNAYYPLAFDVKSFSVWAVPNQIKDKRATASALAGPLDIPENEIFELINNNKLYIPPLKKSLNLSKADSISSKNITGIFVMPEYNRYYPEGSLASQLLGFVNSEGTGNYGVEGYYDSELKGKNGDIVGEKDTLGRMISMLSQTNPQNGTSYVLTIDRSVQYYVEKRLAQAIEETQAESGTVIVMDVATGGILTMVNNPTFDPNNYRETANTNQALFGNPAISSLYEPGSIFKPLIVSAALDSGTVTPETTNTFGTTVEVDGYTIHTAEGKAFGTENVAQILQNSDNVGMVWLADQMGNDIMSNYIQKFGFGSKSGIDLTGEESGQVPKVKNWRNINRATISFGQGVSVTPLQMVAAYGAIANNGRYIYPHLISNIVYNDGTEKEIKREEGNQIISSSTATELRAMLANDVLHYRSLGAKVQGFQVGAKTGTAQIPSPTGGYMTSPDGSNLGIFIHSVCGMAPTDDPKFVMIVKLDKPKSAEFAERTAGPLFGDITSFLLNYYYHVPGKQASQ</sequence>
<dbReference type="GO" id="GO:0005886">
    <property type="term" value="C:plasma membrane"/>
    <property type="evidence" value="ECO:0007669"/>
    <property type="project" value="TreeGrafter"/>
</dbReference>
<feature type="domain" description="Penicillin-binding protein transpeptidase" evidence="4">
    <location>
        <begin position="249"/>
        <end position="565"/>
    </location>
</feature>
<gene>
    <name evidence="6" type="ORF">COT78_01480</name>
</gene>
<dbReference type="Pfam" id="PF00905">
    <property type="entry name" value="Transpeptidase"/>
    <property type="match status" value="1"/>
</dbReference>
<dbReference type="Gene3D" id="3.90.1310.10">
    <property type="entry name" value="Penicillin-binding protein 2a (Domain 2)"/>
    <property type="match status" value="1"/>
</dbReference>
<dbReference type="AlphaFoldDB" id="A0A2H0W724"/>
<reference evidence="7" key="1">
    <citation type="submission" date="2017-09" db="EMBL/GenBank/DDBJ databases">
        <title>Depth-based differentiation of microbial function through sediment-hosted aquifers and enrichment of novel symbionts in the deep terrestrial subsurface.</title>
        <authorList>
            <person name="Probst A.J."/>
            <person name="Ladd B."/>
            <person name="Jarett J.K."/>
            <person name="Geller-Mcgrath D.E."/>
            <person name="Sieber C.M.K."/>
            <person name="Emerson J.B."/>
            <person name="Anantharaman K."/>
            <person name="Thomas B.C."/>
            <person name="Malmstrom R."/>
            <person name="Stieglmeier M."/>
            <person name="Klingl A."/>
            <person name="Woyke T."/>
            <person name="Ryan C.M."/>
            <person name="Banfield J.F."/>
        </authorList>
    </citation>
    <scope>NUCLEOTIDE SEQUENCE [LARGE SCALE GENOMIC DNA]</scope>
</reference>
<dbReference type="InterPro" id="IPR036138">
    <property type="entry name" value="PBP_dimer_sf"/>
</dbReference>
<dbReference type="Proteomes" id="UP000231382">
    <property type="component" value="Unassembled WGS sequence"/>
</dbReference>
<evidence type="ECO:0000313" key="6">
    <source>
        <dbReference type="EMBL" id="PIS07886.1"/>
    </source>
</evidence>
<organism evidence="6 7">
    <name type="scientific">Candidatus Berkelbacteria bacterium CG10_big_fil_rev_8_21_14_0_10_43_13</name>
    <dbReference type="NCBI Taxonomy" id="1974514"/>
    <lineage>
        <taxon>Bacteria</taxon>
        <taxon>Candidatus Berkelbacteria</taxon>
    </lineage>
</organism>
<dbReference type="InterPro" id="IPR001460">
    <property type="entry name" value="PCN-bd_Tpept"/>
</dbReference>
<dbReference type="SUPFAM" id="SSF56601">
    <property type="entry name" value="beta-lactamase/transpeptidase-like"/>
    <property type="match status" value="1"/>
</dbReference>
<evidence type="ECO:0000259" key="4">
    <source>
        <dbReference type="Pfam" id="PF00905"/>
    </source>
</evidence>
<dbReference type="InterPro" id="IPR012338">
    <property type="entry name" value="Beta-lactam/transpept-like"/>
</dbReference>
<feature type="domain" description="Penicillin-binding protein dimerisation" evidence="5">
    <location>
        <begin position="56"/>
        <end position="208"/>
    </location>
</feature>
<dbReference type="Pfam" id="PF03717">
    <property type="entry name" value="PBP_dimer"/>
    <property type="match status" value="1"/>
</dbReference>
<comment type="caution">
    <text evidence="6">The sequence shown here is derived from an EMBL/GenBank/DDBJ whole genome shotgun (WGS) entry which is preliminary data.</text>
</comment>